<evidence type="ECO:0000313" key="4">
    <source>
        <dbReference type="Proteomes" id="UP001273505"/>
    </source>
</evidence>
<dbReference type="InterPro" id="IPR007730">
    <property type="entry name" value="SPOR-like_dom"/>
</dbReference>
<dbReference type="EMBL" id="JAXAFO010000016">
    <property type="protein sequence ID" value="MDX6849860.1"/>
    <property type="molecule type" value="Genomic_DNA"/>
</dbReference>
<keyword evidence="4" id="KW-1185">Reference proteome</keyword>
<evidence type="ECO:0000259" key="2">
    <source>
        <dbReference type="PROSITE" id="PS51724"/>
    </source>
</evidence>
<dbReference type="Proteomes" id="UP001273505">
    <property type="component" value="Unassembled WGS sequence"/>
</dbReference>
<sequence length="487" mass="53575">MPIIDYMDELDLHSDPFTSEQDELWPGLVQLGQLLVHELEFSQSLAYLSGCAGEGKTVLAQWACRQLGASHEALFLDAQKGEGALQIAHKLNDWLLLPPPTGGEPVEWFAGAAQVINGEGLGIVFIVIDNIDRIPAKQTIDWLLALDRLQVFQTGRLKVLLLGRVPACDVIPENLTCTTFTAALPKPDAAELTAWLNQRFLHAGADELVFDLKVGEHIWQVADGSFARALELARREIMENGAAINQVKPKARHSLPVVHIVAVAALIASLSVIYLYSSDDGPEESLVTSRLELPRSAQLEKPSNNTSQAEHSSSSTAFQAPDRVIDRELDLGAGHEFDESLEPKGIVADQALEEGGHSEAASPQSITSEPNVPVEEQFFSVRPEWIEYSDDELELLSWIASDFTYQVLGVSSLRSAKRYVEEQSNSDILRIYNTRRKGKAWFVVVAGRFATKPEAQAAKDTSLNSTQLAAGPWLRPLTDIQREISKD</sequence>
<feature type="domain" description="SPOR" evidence="2">
    <location>
        <begin position="397"/>
        <end position="476"/>
    </location>
</feature>
<dbReference type="RefSeq" id="WP_302723563.1">
    <property type="nucleotide sequence ID" value="NZ_JAULRU010000617.1"/>
</dbReference>
<gene>
    <name evidence="3" type="ORF">SCD92_10850</name>
</gene>
<dbReference type="PROSITE" id="PS51724">
    <property type="entry name" value="SPOR"/>
    <property type="match status" value="1"/>
</dbReference>
<dbReference type="InterPro" id="IPR049945">
    <property type="entry name" value="AAA_22"/>
</dbReference>
<accession>A0ABU4RYK1</accession>
<proteinExistence type="predicted"/>
<dbReference type="Gene3D" id="3.30.70.1070">
    <property type="entry name" value="Sporulation related repeat"/>
    <property type="match status" value="1"/>
</dbReference>
<evidence type="ECO:0000256" key="1">
    <source>
        <dbReference type="SAM" id="MobiDB-lite"/>
    </source>
</evidence>
<dbReference type="Pfam" id="PF13401">
    <property type="entry name" value="AAA_22"/>
    <property type="match status" value="1"/>
</dbReference>
<protein>
    <submittedName>
        <fullName evidence="3">AAA family ATPase</fullName>
    </submittedName>
</protein>
<reference evidence="3 4" key="1">
    <citation type="submission" date="2023-11" db="EMBL/GenBank/DDBJ databases">
        <title>Gilvimarinus fulvus sp. nov., isolated from the surface of Kelp.</title>
        <authorList>
            <person name="Sun Y.Y."/>
            <person name="Gong Y."/>
            <person name="Du Z.J."/>
        </authorList>
    </citation>
    <scope>NUCLEOTIDE SEQUENCE [LARGE SCALE GENOMIC DNA]</scope>
    <source>
        <strain evidence="3 4">SDUM040013</strain>
    </source>
</reference>
<dbReference type="InterPro" id="IPR027417">
    <property type="entry name" value="P-loop_NTPase"/>
</dbReference>
<feature type="compositionally biased region" description="Polar residues" evidence="1">
    <location>
        <begin position="301"/>
        <end position="318"/>
    </location>
</feature>
<evidence type="ECO:0000313" key="3">
    <source>
        <dbReference type="EMBL" id="MDX6849860.1"/>
    </source>
</evidence>
<name>A0ABU4RYK1_9GAMM</name>
<dbReference type="Pfam" id="PF05036">
    <property type="entry name" value="SPOR"/>
    <property type="match status" value="1"/>
</dbReference>
<comment type="caution">
    <text evidence="3">The sequence shown here is derived from an EMBL/GenBank/DDBJ whole genome shotgun (WGS) entry which is preliminary data.</text>
</comment>
<dbReference type="SUPFAM" id="SSF52540">
    <property type="entry name" value="P-loop containing nucleoside triphosphate hydrolases"/>
    <property type="match status" value="1"/>
</dbReference>
<dbReference type="InterPro" id="IPR036680">
    <property type="entry name" value="SPOR-like_sf"/>
</dbReference>
<organism evidence="3 4">
    <name type="scientific">Gilvimarinus gilvus</name>
    <dbReference type="NCBI Taxonomy" id="3058038"/>
    <lineage>
        <taxon>Bacteria</taxon>
        <taxon>Pseudomonadati</taxon>
        <taxon>Pseudomonadota</taxon>
        <taxon>Gammaproteobacteria</taxon>
        <taxon>Cellvibrionales</taxon>
        <taxon>Cellvibrionaceae</taxon>
        <taxon>Gilvimarinus</taxon>
    </lineage>
</organism>
<feature type="region of interest" description="Disordered" evidence="1">
    <location>
        <begin position="294"/>
        <end position="319"/>
    </location>
</feature>